<evidence type="ECO:0000313" key="12">
    <source>
        <dbReference type="EMBL" id="RLU27012.1"/>
    </source>
</evidence>
<accession>A0A3L8E398</accession>
<dbReference type="Gene3D" id="3.40.50.1820">
    <property type="entry name" value="alpha/beta hydrolase"/>
    <property type="match status" value="1"/>
</dbReference>
<dbReference type="GO" id="GO:0008970">
    <property type="term" value="F:phospholipase A1 activity"/>
    <property type="evidence" value="ECO:0007669"/>
    <property type="project" value="UniProtKB-EC"/>
</dbReference>
<dbReference type="PANTHER" id="PTHR11610:SF172">
    <property type="entry name" value="LIPASE MEMBER H-A-LIKE PROTEIN"/>
    <property type="match status" value="1"/>
</dbReference>
<dbReference type="Pfam" id="PF00151">
    <property type="entry name" value="Lipase"/>
    <property type="match status" value="1"/>
</dbReference>
<dbReference type="InterPro" id="IPR000734">
    <property type="entry name" value="TAG_lipase"/>
</dbReference>
<dbReference type="InterPro" id="IPR013818">
    <property type="entry name" value="Lipase"/>
</dbReference>
<keyword evidence="6" id="KW-0378">Hydrolase</keyword>
<evidence type="ECO:0000256" key="3">
    <source>
        <dbReference type="ARBA" id="ARBA00010701"/>
    </source>
</evidence>
<dbReference type="EC" id="3.1.1.32" evidence="4"/>
<feature type="signal peptide" evidence="10">
    <location>
        <begin position="1"/>
        <end position="24"/>
    </location>
</feature>
<dbReference type="GO" id="GO:0005615">
    <property type="term" value="C:extracellular space"/>
    <property type="evidence" value="ECO:0007669"/>
    <property type="project" value="TreeGrafter"/>
</dbReference>
<evidence type="ECO:0000256" key="8">
    <source>
        <dbReference type="RuleBase" id="RU004262"/>
    </source>
</evidence>
<evidence type="ECO:0000256" key="9">
    <source>
        <dbReference type="SAM" id="MobiDB-lite"/>
    </source>
</evidence>
<evidence type="ECO:0000256" key="2">
    <source>
        <dbReference type="ARBA" id="ARBA00004613"/>
    </source>
</evidence>
<feature type="chain" id="PRO_5018200131" description="phospholipase A1" evidence="10">
    <location>
        <begin position="25"/>
        <end position="396"/>
    </location>
</feature>
<comment type="catalytic activity">
    <reaction evidence="1">
        <text>a 1,2-diacyl-sn-glycero-3-phosphocholine + H2O = a 2-acyl-sn-glycero-3-phosphocholine + a fatty acid + H(+)</text>
        <dbReference type="Rhea" id="RHEA:18689"/>
        <dbReference type="ChEBI" id="CHEBI:15377"/>
        <dbReference type="ChEBI" id="CHEBI:15378"/>
        <dbReference type="ChEBI" id="CHEBI:28868"/>
        <dbReference type="ChEBI" id="CHEBI:57643"/>
        <dbReference type="ChEBI" id="CHEBI:57875"/>
        <dbReference type="EC" id="3.1.1.32"/>
    </reaction>
</comment>
<dbReference type="PROSITE" id="PS51257">
    <property type="entry name" value="PROKAR_LIPOPROTEIN"/>
    <property type="match status" value="1"/>
</dbReference>
<comment type="caution">
    <text evidence="12">The sequence shown here is derived from an EMBL/GenBank/DDBJ whole genome shotgun (WGS) entry which is preliminary data.</text>
</comment>
<sequence>MKMHALAVPTVTLILACLVTRSHSHIVQWRETRLPGPIRDAIESGAAAAYNKEDCLWRRGNDQDVCPDPDLYVYLYTPGRPRRLLDPSQQSDWLRQDYEPTKDSVILIHGYAGGDDILPVAILRDAYLRNGSYNVFLVDWGALSARPCYPAAVANVRPVARCLAGVFTTLRNLGLPITRTTCIGHSLGAHVCGTMANYLLFRMHKIIGLDPARPLVRLGLVNRLDSGDADFVQVIHTNAGYYGEVGRIGHVDFCVNGGKVQPFCQDREMYQLCSHVWSVCFMAQSVDDGTSMMAESCSRRCPSGPRIAARAGVYVSMGQHTPANTRGSFCLNMSEPPYCPKYWNGRGDERCCVPEDETNDEKIEKNNVKRDDNSKRSKSAKRPSFELILRRLRDIN</sequence>
<dbReference type="SUPFAM" id="SSF53474">
    <property type="entry name" value="alpha/beta-Hydrolases"/>
    <property type="match status" value="1"/>
</dbReference>
<keyword evidence="10" id="KW-0732">Signal</keyword>
<comment type="subcellular location">
    <subcellularLocation>
        <location evidence="2">Secreted</location>
    </subcellularLocation>
</comment>
<dbReference type="InterPro" id="IPR033906">
    <property type="entry name" value="Lipase_N"/>
</dbReference>
<feature type="region of interest" description="Disordered" evidence="9">
    <location>
        <begin position="362"/>
        <end position="383"/>
    </location>
</feature>
<evidence type="ECO:0000259" key="11">
    <source>
        <dbReference type="Pfam" id="PF00151"/>
    </source>
</evidence>
<evidence type="ECO:0000256" key="6">
    <source>
        <dbReference type="ARBA" id="ARBA00022801"/>
    </source>
</evidence>
<keyword evidence="7" id="KW-1015">Disulfide bond</keyword>
<evidence type="ECO:0000256" key="10">
    <source>
        <dbReference type="SAM" id="SignalP"/>
    </source>
</evidence>
<dbReference type="GO" id="GO:0016042">
    <property type="term" value="P:lipid catabolic process"/>
    <property type="evidence" value="ECO:0007669"/>
    <property type="project" value="TreeGrafter"/>
</dbReference>
<name>A0A3L8E398_OOCBI</name>
<dbReference type="OrthoDB" id="8183961at2759"/>
<gene>
    <name evidence="12" type="ORF">DMN91_000811</name>
</gene>
<proteinExistence type="inferred from homology"/>
<evidence type="ECO:0000256" key="7">
    <source>
        <dbReference type="ARBA" id="ARBA00023157"/>
    </source>
</evidence>
<keyword evidence="5" id="KW-0964">Secreted</keyword>
<reference evidence="12 13" key="1">
    <citation type="journal article" date="2018" name="Genome Res.">
        <title>The genomic architecture and molecular evolution of ant odorant receptors.</title>
        <authorList>
            <person name="McKenzie S.K."/>
            <person name="Kronauer D.J.C."/>
        </authorList>
    </citation>
    <scope>NUCLEOTIDE SEQUENCE [LARGE SCALE GENOMIC DNA]</scope>
    <source>
        <strain evidence="12">Clonal line C1</strain>
    </source>
</reference>
<organism evidence="12 13">
    <name type="scientific">Ooceraea biroi</name>
    <name type="common">Clonal raider ant</name>
    <name type="synonym">Cerapachys biroi</name>
    <dbReference type="NCBI Taxonomy" id="2015173"/>
    <lineage>
        <taxon>Eukaryota</taxon>
        <taxon>Metazoa</taxon>
        <taxon>Ecdysozoa</taxon>
        <taxon>Arthropoda</taxon>
        <taxon>Hexapoda</taxon>
        <taxon>Insecta</taxon>
        <taxon>Pterygota</taxon>
        <taxon>Neoptera</taxon>
        <taxon>Endopterygota</taxon>
        <taxon>Hymenoptera</taxon>
        <taxon>Apocrita</taxon>
        <taxon>Aculeata</taxon>
        <taxon>Formicoidea</taxon>
        <taxon>Formicidae</taxon>
        <taxon>Dorylinae</taxon>
        <taxon>Ooceraea</taxon>
    </lineage>
</organism>
<evidence type="ECO:0000313" key="13">
    <source>
        <dbReference type="Proteomes" id="UP000279307"/>
    </source>
</evidence>
<comment type="similarity">
    <text evidence="3 8">Belongs to the AB hydrolase superfamily. Lipase family.</text>
</comment>
<evidence type="ECO:0000256" key="4">
    <source>
        <dbReference type="ARBA" id="ARBA00013179"/>
    </source>
</evidence>
<dbReference type="EMBL" id="QOIP01000001">
    <property type="protein sequence ID" value="RLU27012.1"/>
    <property type="molecule type" value="Genomic_DNA"/>
</dbReference>
<evidence type="ECO:0000256" key="1">
    <source>
        <dbReference type="ARBA" id="ARBA00000111"/>
    </source>
</evidence>
<dbReference type="CDD" id="cd00707">
    <property type="entry name" value="Pancreat_lipase_like"/>
    <property type="match status" value="1"/>
</dbReference>
<protein>
    <recommendedName>
        <fullName evidence="4">phospholipase A1</fullName>
        <ecNumber evidence="4">3.1.1.32</ecNumber>
    </recommendedName>
</protein>
<dbReference type="PANTHER" id="PTHR11610">
    <property type="entry name" value="LIPASE"/>
    <property type="match status" value="1"/>
</dbReference>
<dbReference type="Proteomes" id="UP000279307">
    <property type="component" value="Chromosome 1"/>
</dbReference>
<evidence type="ECO:0000256" key="5">
    <source>
        <dbReference type="ARBA" id="ARBA00022525"/>
    </source>
</evidence>
<dbReference type="AlphaFoldDB" id="A0A3L8E398"/>
<feature type="compositionally biased region" description="Basic and acidic residues" evidence="9">
    <location>
        <begin position="362"/>
        <end position="375"/>
    </location>
</feature>
<dbReference type="InterPro" id="IPR029058">
    <property type="entry name" value="AB_hydrolase_fold"/>
</dbReference>
<dbReference type="GO" id="GO:0017171">
    <property type="term" value="F:serine hydrolase activity"/>
    <property type="evidence" value="ECO:0007669"/>
    <property type="project" value="TreeGrafter"/>
</dbReference>
<feature type="domain" description="Lipase" evidence="11">
    <location>
        <begin position="75"/>
        <end position="298"/>
    </location>
</feature>